<gene>
    <name evidence="4" type="ORF">MICPUN_55968</name>
</gene>
<dbReference type="GO" id="GO:0005506">
    <property type="term" value="F:iron ion binding"/>
    <property type="evidence" value="ECO:0007669"/>
    <property type="project" value="InterPro"/>
</dbReference>
<name>C1DYE6_MICCC</name>
<dbReference type="Pfam" id="PF00067">
    <property type="entry name" value="p450"/>
    <property type="match status" value="1"/>
</dbReference>
<evidence type="ECO:0008006" key="6">
    <source>
        <dbReference type="Google" id="ProtNLM"/>
    </source>
</evidence>
<dbReference type="AlphaFoldDB" id="C1DYE6"/>
<dbReference type="Gene3D" id="1.10.630.10">
    <property type="entry name" value="Cytochrome P450"/>
    <property type="match status" value="1"/>
</dbReference>
<keyword evidence="2" id="KW-0349">Heme</keyword>
<protein>
    <recommendedName>
        <fullName evidence="6">Cytochrome P450</fullName>
    </recommendedName>
</protein>
<dbReference type="OrthoDB" id="1470350at2759"/>
<comment type="similarity">
    <text evidence="1">Belongs to the cytochrome P450 family.</text>
</comment>
<keyword evidence="5" id="KW-1185">Reference proteome</keyword>
<dbReference type="STRING" id="296587.C1DYE6"/>
<dbReference type="InterPro" id="IPR036396">
    <property type="entry name" value="Cyt_P450_sf"/>
</dbReference>
<keyword evidence="2" id="KW-0479">Metal-binding</keyword>
<dbReference type="InterPro" id="IPR002401">
    <property type="entry name" value="Cyt_P450_E_grp-I"/>
</dbReference>
<dbReference type="InterPro" id="IPR001128">
    <property type="entry name" value="Cyt_P450"/>
</dbReference>
<dbReference type="PANTHER" id="PTHR24305:SF166">
    <property type="entry name" value="CYTOCHROME P450 12A4, MITOCHONDRIAL-RELATED"/>
    <property type="match status" value="1"/>
</dbReference>
<evidence type="ECO:0000256" key="3">
    <source>
        <dbReference type="SAM" id="MobiDB-lite"/>
    </source>
</evidence>
<feature type="region of interest" description="Disordered" evidence="3">
    <location>
        <begin position="198"/>
        <end position="225"/>
    </location>
</feature>
<comment type="cofactor">
    <cofactor evidence="2">
        <name>heme</name>
        <dbReference type="ChEBI" id="CHEBI:30413"/>
    </cofactor>
</comment>
<dbReference type="PRINTS" id="PR00463">
    <property type="entry name" value="EP450I"/>
</dbReference>
<feature type="binding site" description="axial binding residue" evidence="2">
    <location>
        <position position="593"/>
    </location>
    <ligand>
        <name>heme</name>
        <dbReference type="ChEBI" id="CHEBI:30413"/>
    </ligand>
    <ligandPart>
        <name>Fe</name>
        <dbReference type="ChEBI" id="CHEBI:18248"/>
    </ligandPart>
</feature>
<dbReference type="GO" id="GO:0016705">
    <property type="term" value="F:oxidoreductase activity, acting on paired donors, with incorporation or reduction of molecular oxygen"/>
    <property type="evidence" value="ECO:0007669"/>
    <property type="project" value="InterPro"/>
</dbReference>
<dbReference type="InParanoid" id="C1DYE6"/>
<sequence>MLAGAPGTAAAAAAASVLALEGGEHALAWGVALYVICVATWTLADAVGARLVFRGKIPSVPWRPNLMFNVYATPRRNLLDRISRRMAAARDGNDATTKHRHRHRAFATVVGNCPFAHVGGAALARAALDRQPVKSPLYRAFEAFAGVGIFTAEGDDWAAKRSEVLGAFATAGLEPLAAASMRAAAGLTAEIDAQLAAAARGKGETRRSPLDDAEKGEGGEGRGGVGLEVDTAVEMDMLPRLQRATLRATFEYLAGVDLPTAAAAEAGDALHDATDQPARPAGVWEDEYLAAATDLRALIPARARSVWMLSDWAYALSPLGRLERTRIREARRLPELALRAAVPGSPLDHLRRGPAHSRRRLAGRSGGSIFGDWFLGLFRGLFRLGSRDPLLDEATTLLFAGHDTQSATLSWALLRLAGDPAAQRELRASLADDPAAMESLGLAAGDKAASASTTRTEPVQPAWRTSAGAPVLEACLRETLRLHPVAPFVARKLTSDAVASAGADGGDALTLPAGCAAGVWLHAVHRDPAVWVDPDSFDPSRWLITDSNAGGQGAGFSPRADSIHHSQGSNTPGVRVRFKGSGFMPFATGPRACVGQHLAWVYMRVVLARLVCAYEVRLAEGEGEGDALTPSVGFTVTPANAARVRLVPVGG</sequence>
<reference evidence="4 5" key="1">
    <citation type="journal article" date="2009" name="Science">
        <title>Green evolution and dynamic adaptations revealed by genomes of the marine picoeukaryotes Micromonas.</title>
        <authorList>
            <person name="Worden A.Z."/>
            <person name="Lee J.H."/>
            <person name="Mock T."/>
            <person name="Rouze P."/>
            <person name="Simmons M.P."/>
            <person name="Aerts A.L."/>
            <person name="Allen A.E."/>
            <person name="Cuvelier M.L."/>
            <person name="Derelle E."/>
            <person name="Everett M.V."/>
            <person name="Foulon E."/>
            <person name="Grimwood J."/>
            <person name="Gundlach H."/>
            <person name="Henrissat B."/>
            <person name="Napoli C."/>
            <person name="McDonald S.M."/>
            <person name="Parker M.S."/>
            <person name="Rombauts S."/>
            <person name="Salamov A."/>
            <person name="Von Dassow P."/>
            <person name="Badger J.H."/>
            <person name="Coutinho P.M."/>
            <person name="Demir E."/>
            <person name="Dubchak I."/>
            <person name="Gentemann C."/>
            <person name="Eikrem W."/>
            <person name="Gready J.E."/>
            <person name="John U."/>
            <person name="Lanier W."/>
            <person name="Lindquist E.A."/>
            <person name="Lucas S."/>
            <person name="Mayer K.F."/>
            <person name="Moreau H."/>
            <person name="Not F."/>
            <person name="Otillar R."/>
            <person name="Panaud O."/>
            <person name="Pangilinan J."/>
            <person name="Paulsen I."/>
            <person name="Piegu B."/>
            <person name="Poliakov A."/>
            <person name="Robbens S."/>
            <person name="Schmutz J."/>
            <person name="Toulza E."/>
            <person name="Wyss T."/>
            <person name="Zelensky A."/>
            <person name="Zhou K."/>
            <person name="Armbrust E.V."/>
            <person name="Bhattacharya D."/>
            <person name="Goodenough U.W."/>
            <person name="Van de Peer Y."/>
            <person name="Grigoriev I.V."/>
        </authorList>
    </citation>
    <scope>NUCLEOTIDE SEQUENCE [LARGE SCALE GENOMIC DNA]</scope>
    <source>
        <strain evidence="5">RCC299 / NOUM17</strain>
    </source>
</reference>
<accession>C1DYE6</accession>
<dbReference type="GO" id="GO:0020037">
    <property type="term" value="F:heme binding"/>
    <property type="evidence" value="ECO:0007669"/>
    <property type="project" value="InterPro"/>
</dbReference>
<dbReference type="GO" id="GO:0004497">
    <property type="term" value="F:monooxygenase activity"/>
    <property type="evidence" value="ECO:0007669"/>
    <property type="project" value="InterPro"/>
</dbReference>
<dbReference type="GeneID" id="8240870"/>
<dbReference type="PANTHER" id="PTHR24305">
    <property type="entry name" value="CYTOCHROME P450"/>
    <property type="match status" value="1"/>
</dbReference>
<dbReference type="InterPro" id="IPR050121">
    <property type="entry name" value="Cytochrome_P450_monoxygenase"/>
</dbReference>
<organism evidence="4 5">
    <name type="scientific">Micromonas commoda (strain RCC299 / NOUM17 / CCMP2709)</name>
    <name type="common">Picoplanktonic green alga</name>
    <dbReference type="NCBI Taxonomy" id="296587"/>
    <lineage>
        <taxon>Eukaryota</taxon>
        <taxon>Viridiplantae</taxon>
        <taxon>Chlorophyta</taxon>
        <taxon>Mamiellophyceae</taxon>
        <taxon>Mamiellales</taxon>
        <taxon>Mamiellaceae</taxon>
        <taxon>Micromonas</taxon>
    </lineage>
</organism>
<dbReference type="eggNOG" id="KOG0157">
    <property type="taxonomic scope" value="Eukaryota"/>
</dbReference>
<proteinExistence type="inferred from homology"/>
<dbReference type="Proteomes" id="UP000002009">
    <property type="component" value="Chromosome 2"/>
</dbReference>
<evidence type="ECO:0000313" key="5">
    <source>
        <dbReference type="Proteomes" id="UP000002009"/>
    </source>
</evidence>
<evidence type="ECO:0000256" key="2">
    <source>
        <dbReference type="PIRSR" id="PIRSR602401-1"/>
    </source>
</evidence>
<dbReference type="SUPFAM" id="SSF48264">
    <property type="entry name" value="Cytochrome P450"/>
    <property type="match status" value="1"/>
</dbReference>
<dbReference type="KEGG" id="mis:MICPUN_55968"/>
<dbReference type="EMBL" id="CP001323">
    <property type="protein sequence ID" value="ACO61412.1"/>
    <property type="molecule type" value="Genomic_DNA"/>
</dbReference>
<dbReference type="FunCoup" id="C1DYE6">
    <property type="interactions" value="189"/>
</dbReference>
<evidence type="ECO:0000313" key="4">
    <source>
        <dbReference type="EMBL" id="ACO61412.1"/>
    </source>
</evidence>
<feature type="compositionally biased region" description="Basic and acidic residues" evidence="3">
    <location>
        <begin position="201"/>
        <end position="220"/>
    </location>
</feature>
<dbReference type="OMA" id="ARSIWIF"/>
<dbReference type="RefSeq" id="XP_002500154.1">
    <property type="nucleotide sequence ID" value="XM_002500108.1"/>
</dbReference>
<dbReference type="PRINTS" id="PR00385">
    <property type="entry name" value="P450"/>
</dbReference>
<evidence type="ECO:0000256" key="1">
    <source>
        <dbReference type="ARBA" id="ARBA00010617"/>
    </source>
</evidence>
<keyword evidence="2" id="KW-0408">Iron</keyword>